<sequence length="307" mass="31734">MAGEVDKAVQREHVSVPAPLEAPAGESQDVEMTDAPAVSKTPEQVPSTALEGPLNPAEPLEPESAPEPAPIAQLVEAPKEAVPEPGSAPEAAKTNPPEAEGPKPTETTDAPAETALVPDVATQKIDAATDNVDNKVEAAPEKLVETPAQPAEESATAPSVPQPAEDVDAAKKLEAAEDAGAKMLASNLEAPVNGHSSEAAEPTQPEEPATQAESQAEPQDETQVESQAESQVEKPPVTGEKRKADDNAEANGDTTTKKIVVEDTPPVPTTNGSLPPRKAGRPKKDKKQPAPVGRTARRTRSQGAADV</sequence>
<feature type="region of interest" description="Disordered" evidence="1">
    <location>
        <begin position="1"/>
        <end position="307"/>
    </location>
</feature>
<keyword evidence="3" id="KW-1185">Reference proteome</keyword>
<dbReference type="EMBL" id="JAULSU010000004">
    <property type="protein sequence ID" value="KAK0620953.1"/>
    <property type="molecule type" value="Genomic_DNA"/>
</dbReference>
<accession>A0AA39WST3</accession>
<dbReference type="Proteomes" id="UP001175000">
    <property type="component" value="Unassembled WGS sequence"/>
</dbReference>
<protein>
    <submittedName>
        <fullName evidence="2">Uncharacterized protein</fullName>
    </submittedName>
</protein>
<dbReference type="AlphaFoldDB" id="A0AA39WST3"/>
<feature type="compositionally biased region" description="Basic and acidic residues" evidence="1">
    <location>
        <begin position="1"/>
        <end position="14"/>
    </location>
</feature>
<comment type="caution">
    <text evidence="2">The sequence shown here is derived from an EMBL/GenBank/DDBJ whole genome shotgun (WGS) entry which is preliminary data.</text>
</comment>
<feature type="compositionally biased region" description="Low complexity" evidence="1">
    <location>
        <begin position="104"/>
        <end position="115"/>
    </location>
</feature>
<feature type="compositionally biased region" description="Basic and acidic residues" evidence="1">
    <location>
        <begin position="132"/>
        <end position="144"/>
    </location>
</feature>
<evidence type="ECO:0000313" key="3">
    <source>
        <dbReference type="Proteomes" id="UP001175000"/>
    </source>
</evidence>
<organism evidence="2 3">
    <name type="scientific">Immersiella caudata</name>
    <dbReference type="NCBI Taxonomy" id="314043"/>
    <lineage>
        <taxon>Eukaryota</taxon>
        <taxon>Fungi</taxon>
        <taxon>Dikarya</taxon>
        <taxon>Ascomycota</taxon>
        <taxon>Pezizomycotina</taxon>
        <taxon>Sordariomycetes</taxon>
        <taxon>Sordariomycetidae</taxon>
        <taxon>Sordariales</taxon>
        <taxon>Lasiosphaeriaceae</taxon>
        <taxon>Immersiella</taxon>
    </lineage>
</organism>
<reference evidence="2" key="1">
    <citation type="submission" date="2023-06" db="EMBL/GenBank/DDBJ databases">
        <title>Genome-scale phylogeny and comparative genomics of the fungal order Sordariales.</title>
        <authorList>
            <consortium name="Lawrence Berkeley National Laboratory"/>
            <person name="Hensen N."/>
            <person name="Bonometti L."/>
            <person name="Westerberg I."/>
            <person name="Brannstrom I.O."/>
            <person name="Guillou S."/>
            <person name="Cros-Aarteil S."/>
            <person name="Calhoun S."/>
            <person name="Haridas S."/>
            <person name="Kuo A."/>
            <person name="Mondo S."/>
            <person name="Pangilinan J."/>
            <person name="Riley R."/>
            <person name="Labutti K."/>
            <person name="Andreopoulos B."/>
            <person name="Lipzen A."/>
            <person name="Chen C."/>
            <person name="Yanf M."/>
            <person name="Daum C."/>
            <person name="Ng V."/>
            <person name="Clum A."/>
            <person name="Steindorff A."/>
            <person name="Ohm R."/>
            <person name="Martin F."/>
            <person name="Silar P."/>
            <person name="Natvig D."/>
            <person name="Lalanne C."/>
            <person name="Gautier V."/>
            <person name="Ament-Velasquez S.L."/>
            <person name="Kruys A."/>
            <person name="Hutchinson M.I."/>
            <person name="Powell A.J."/>
            <person name="Barry K."/>
            <person name="Miller A.N."/>
            <person name="Grigoriev I.V."/>
            <person name="Debuchy R."/>
            <person name="Gladieux P."/>
            <person name="Thoren M.H."/>
            <person name="Johannesson H."/>
        </authorList>
    </citation>
    <scope>NUCLEOTIDE SEQUENCE</scope>
    <source>
        <strain evidence="2">CBS 606.72</strain>
    </source>
</reference>
<name>A0AA39WST3_9PEZI</name>
<proteinExistence type="predicted"/>
<feature type="compositionally biased region" description="Low complexity" evidence="1">
    <location>
        <begin position="199"/>
        <end position="213"/>
    </location>
</feature>
<feature type="compositionally biased region" description="Low complexity" evidence="1">
    <location>
        <begin position="49"/>
        <end position="58"/>
    </location>
</feature>
<evidence type="ECO:0000313" key="2">
    <source>
        <dbReference type="EMBL" id="KAK0620953.1"/>
    </source>
</evidence>
<evidence type="ECO:0000256" key="1">
    <source>
        <dbReference type="SAM" id="MobiDB-lite"/>
    </source>
</evidence>
<gene>
    <name evidence="2" type="ORF">B0T14DRAFT_567671</name>
</gene>